<dbReference type="InterPro" id="IPR003871">
    <property type="entry name" value="RFA1B/D_OB_1st"/>
</dbReference>
<dbReference type="CDD" id="cd04480">
    <property type="entry name" value="RPA1_DBD_A_like"/>
    <property type="match status" value="1"/>
</dbReference>
<reference evidence="8" key="2">
    <citation type="submission" date="2022-03" db="EMBL/GenBank/DDBJ databases">
        <title>Draft title - Genomic analysis of global carrot germplasm unveils the trajectory of domestication and the origin of high carotenoid orange carrot.</title>
        <authorList>
            <person name="Iorizzo M."/>
            <person name="Ellison S."/>
            <person name="Senalik D."/>
            <person name="Macko-Podgorni A."/>
            <person name="Grzebelus D."/>
            <person name="Bostan H."/>
            <person name="Rolling W."/>
            <person name="Curaba J."/>
            <person name="Simon P."/>
        </authorList>
    </citation>
    <scope>NUCLEOTIDE SEQUENCE</scope>
    <source>
        <tissue evidence="8">Leaf</tissue>
    </source>
</reference>
<evidence type="ECO:0000256" key="1">
    <source>
        <dbReference type="ARBA" id="ARBA00005690"/>
    </source>
</evidence>
<dbReference type="Gramene" id="KZM87195">
    <property type="protein sequence ID" value="KZM87195"/>
    <property type="gene ID" value="DCAR_024329"/>
</dbReference>
<gene>
    <name evidence="8" type="ORF">DCAR_0728115</name>
</gene>
<sequence length="500" mass="57063">MAFISTTPLNKLNSSKIKWVIRVRAQAIWKGITRETNEFRGINMLFIDDSNTRIHAFINARISGPFEPSLEEGQMYTISNFSVQSYTGYEGHRCVRTDHHIYFSDYTIMHKITTSIPRIPDFSFDIFDLLYLDQTTDEKRFLFDVVGILMNREPIRKYVSDTQEEKILLKFSICDGRSTQKVTFYDDFVVRCDKALDKDCDEPVVIIIGCAKIGHYQGELTINNYPATRLFVNVNHHIVRIMRIRAADPSFGKNLVLLEDRPEEVVMSIASIKELKEEFNQKRVYCSVKIEKVEDMQWFYHCCPKCSEELVAVDGRFKCTKYNCYIPFPDRRFRISTICSDVSGVIFIVLGDSEVRQIVQKTVFEVDLDHSKGSNDSKLPNVFKDLVGKSYTITLKISMENVLKKSEIYESVEIVSSSGSFAEQIECQENSTEIDESCGLSGTEVGSVPPSEVVVCSPKSSGKDKLRKDVVSETAPVLKDDDDFVLLQLIPGVKTKKSKK</sequence>
<dbReference type="Gene3D" id="2.40.50.140">
    <property type="entry name" value="Nucleic acid-binding proteins"/>
    <property type="match status" value="3"/>
</dbReference>
<evidence type="ECO:0000259" key="6">
    <source>
        <dbReference type="Pfam" id="PF02721"/>
    </source>
</evidence>
<comment type="similarity">
    <text evidence="1">Belongs to the replication factor A protein 1 family.</text>
</comment>
<accession>A0A164T8D0</accession>
<dbReference type="CDD" id="cd04476">
    <property type="entry name" value="RPA1_DBD_C"/>
    <property type="match status" value="1"/>
</dbReference>
<evidence type="ECO:0000313" key="9">
    <source>
        <dbReference type="Proteomes" id="UP000077755"/>
    </source>
</evidence>
<evidence type="ECO:0000259" key="7">
    <source>
        <dbReference type="Pfam" id="PF08646"/>
    </source>
</evidence>
<dbReference type="Pfam" id="PF02721">
    <property type="entry name" value="DUF223"/>
    <property type="match status" value="1"/>
</dbReference>
<dbReference type="SUPFAM" id="SSF50249">
    <property type="entry name" value="Nucleic acid-binding proteins"/>
    <property type="match status" value="3"/>
</dbReference>
<dbReference type="GO" id="GO:0008270">
    <property type="term" value="F:zinc ion binding"/>
    <property type="evidence" value="ECO:0007669"/>
    <property type="project" value="UniProtKB-KW"/>
</dbReference>
<keyword evidence="4" id="KW-0862">Zinc</keyword>
<dbReference type="GO" id="GO:0003677">
    <property type="term" value="F:DNA binding"/>
    <property type="evidence" value="ECO:0007669"/>
    <property type="project" value="UniProtKB-KW"/>
</dbReference>
<evidence type="ECO:0000313" key="8">
    <source>
        <dbReference type="EMBL" id="WOH08671.1"/>
    </source>
</evidence>
<dbReference type="InterPro" id="IPR012340">
    <property type="entry name" value="NA-bd_OB-fold"/>
</dbReference>
<evidence type="ECO:0000256" key="2">
    <source>
        <dbReference type="ARBA" id="ARBA00022723"/>
    </source>
</evidence>
<protein>
    <submittedName>
        <fullName evidence="8">Uncharacterized protein</fullName>
    </submittedName>
</protein>
<keyword evidence="5" id="KW-0238">DNA-binding</keyword>
<dbReference type="OMA" id="EMSIADK"/>
<dbReference type="PANTHER" id="PTHR47165:SF4">
    <property type="entry name" value="OS03G0429900 PROTEIN"/>
    <property type="match status" value="1"/>
</dbReference>
<dbReference type="EMBL" id="CP093349">
    <property type="protein sequence ID" value="WOH08671.1"/>
    <property type="molecule type" value="Genomic_DNA"/>
</dbReference>
<evidence type="ECO:0000256" key="5">
    <source>
        <dbReference type="ARBA" id="ARBA00023125"/>
    </source>
</evidence>
<feature type="domain" description="Replication protein A 70 kDa DNA-binding subunit B/D first OB fold" evidence="6">
    <location>
        <begin position="7"/>
        <end position="111"/>
    </location>
</feature>
<dbReference type="PANTHER" id="PTHR47165">
    <property type="entry name" value="OS03G0429900 PROTEIN"/>
    <property type="match status" value="1"/>
</dbReference>
<dbReference type="InterPro" id="IPR047192">
    <property type="entry name" value="Euk_RPA1_DBD_C"/>
</dbReference>
<feature type="domain" description="Replication factor A C-terminal" evidence="7">
    <location>
        <begin position="288"/>
        <end position="405"/>
    </location>
</feature>
<keyword evidence="3" id="KW-0863">Zinc-finger</keyword>
<dbReference type="AlphaFoldDB" id="A0A164T8D0"/>
<keyword evidence="2" id="KW-0479">Metal-binding</keyword>
<organism evidence="8 9">
    <name type="scientific">Daucus carota subsp. sativus</name>
    <name type="common">Carrot</name>
    <dbReference type="NCBI Taxonomy" id="79200"/>
    <lineage>
        <taxon>Eukaryota</taxon>
        <taxon>Viridiplantae</taxon>
        <taxon>Streptophyta</taxon>
        <taxon>Embryophyta</taxon>
        <taxon>Tracheophyta</taxon>
        <taxon>Spermatophyta</taxon>
        <taxon>Magnoliopsida</taxon>
        <taxon>eudicotyledons</taxon>
        <taxon>Gunneridae</taxon>
        <taxon>Pentapetalae</taxon>
        <taxon>asterids</taxon>
        <taxon>campanulids</taxon>
        <taxon>Apiales</taxon>
        <taxon>Apiaceae</taxon>
        <taxon>Apioideae</taxon>
        <taxon>Scandiceae</taxon>
        <taxon>Daucinae</taxon>
        <taxon>Daucus</taxon>
        <taxon>Daucus sect. Daucus</taxon>
    </lineage>
</organism>
<proteinExistence type="inferred from homology"/>
<evidence type="ECO:0000256" key="3">
    <source>
        <dbReference type="ARBA" id="ARBA00022771"/>
    </source>
</evidence>
<dbReference type="Pfam" id="PF08646">
    <property type="entry name" value="Rep_fac-A_C"/>
    <property type="match status" value="1"/>
</dbReference>
<dbReference type="Proteomes" id="UP000077755">
    <property type="component" value="Chromosome 7"/>
</dbReference>
<dbReference type="InterPro" id="IPR013955">
    <property type="entry name" value="Rep_factor-A_C"/>
</dbReference>
<keyword evidence="9" id="KW-1185">Reference proteome</keyword>
<evidence type="ECO:0000256" key="4">
    <source>
        <dbReference type="ARBA" id="ARBA00022833"/>
    </source>
</evidence>
<reference evidence="8" key="1">
    <citation type="journal article" date="2016" name="Nat. Genet.">
        <title>A high-quality carrot genome assembly provides new insights into carotenoid accumulation and asterid genome evolution.</title>
        <authorList>
            <person name="Iorizzo M."/>
            <person name="Ellison S."/>
            <person name="Senalik D."/>
            <person name="Zeng P."/>
            <person name="Satapoomin P."/>
            <person name="Huang J."/>
            <person name="Bowman M."/>
            <person name="Iovene M."/>
            <person name="Sanseverino W."/>
            <person name="Cavagnaro P."/>
            <person name="Yildiz M."/>
            <person name="Macko-Podgorni A."/>
            <person name="Moranska E."/>
            <person name="Grzebelus E."/>
            <person name="Grzebelus D."/>
            <person name="Ashrafi H."/>
            <person name="Zheng Z."/>
            <person name="Cheng S."/>
            <person name="Spooner D."/>
            <person name="Van Deynze A."/>
            <person name="Simon P."/>
        </authorList>
    </citation>
    <scope>NUCLEOTIDE SEQUENCE</scope>
    <source>
        <tissue evidence="8">Leaf</tissue>
    </source>
</reference>
<name>A0A164T8D0_DAUCS</name>